<feature type="domain" description="Transposase DDE" evidence="1">
    <location>
        <begin position="4"/>
        <end position="59"/>
    </location>
</feature>
<proteinExistence type="predicted"/>
<dbReference type="Proteomes" id="UP000093080">
    <property type="component" value="Unassembled WGS sequence"/>
</dbReference>
<protein>
    <recommendedName>
        <fullName evidence="1">Transposase DDE domain-containing protein</fullName>
    </recommendedName>
</protein>
<keyword evidence="3" id="KW-1185">Reference proteome</keyword>
<dbReference type="STRING" id="1156395.DBT_2375"/>
<dbReference type="AlphaFoldDB" id="A0A1B9F2Y1"/>
<comment type="caution">
    <text evidence="2">The sequence shown here is derived from an EMBL/GenBank/DDBJ whole genome shotgun (WGS) entry which is preliminary data.</text>
</comment>
<dbReference type="RefSeq" id="WP_067620676.1">
    <property type="nucleotide sequence ID" value="NZ_MAGO01000016.1"/>
</dbReference>
<sequence length="69" mass="7990">MKWKINSSLGRLVYSKRIGTVEPVFAHICSVLGLNRFPLRGKHKVNTQWLLYCIVHNIIIIHRFAPGFT</sequence>
<dbReference type="OrthoDB" id="5368695at2"/>
<gene>
    <name evidence="2" type="ORF">DBT_2375</name>
</gene>
<dbReference type="Pfam" id="PF13751">
    <property type="entry name" value="DDE_Tnp_1_6"/>
    <property type="match status" value="1"/>
</dbReference>
<dbReference type="EMBL" id="MAGO01000016">
    <property type="protein sequence ID" value="OCC14233.1"/>
    <property type="molecule type" value="Genomic_DNA"/>
</dbReference>
<dbReference type="InterPro" id="IPR025668">
    <property type="entry name" value="Tnp_DDE_dom"/>
</dbReference>
<accession>A0A1B9F2Y1</accession>
<evidence type="ECO:0000259" key="1">
    <source>
        <dbReference type="Pfam" id="PF13751"/>
    </source>
</evidence>
<name>A0A1B9F2Y1_9BACT</name>
<reference evidence="2 3" key="1">
    <citation type="submission" date="2016-06" db="EMBL/GenBank/DDBJ databases">
        <title>Respiratory ammonification of nitrate coupled to the oxidation of elemental sulfur in deep-sea autotrophic thermophilic bacteria.</title>
        <authorList>
            <person name="Slobodkina G.B."/>
            <person name="Mardanov A.V."/>
            <person name="Ravin N.V."/>
            <person name="Frolova A.A."/>
            <person name="Viryasiv M.B."/>
            <person name="Chernyh N.A."/>
            <person name="Bonch-Osmolovskaya E.A."/>
            <person name="Slobodkin A.I."/>
        </authorList>
    </citation>
    <scope>NUCLEOTIDE SEQUENCE [LARGE SCALE GENOMIC DNA]</scope>
    <source>
        <strain evidence="2 3">S69</strain>
    </source>
</reference>
<evidence type="ECO:0000313" key="3">
    <source>
        <dbReference type="Proteomes" id="UP000093080"/>
    </source>
</evidence>
<organism evidence="2 3">
    <name type="scientific">Dissulfuribacter thermophilus</name>
    <dbReference type="NCBI Taxonomy" id="1156395"/>
    <lineage>
        <taxon>Bacteria</taxon>
        <taxon>Pseudomonadati</taxon>
        <taxon>Thermodesulfobacteriota</taxon>
        <taxon>Dissulfuribacteria</taxon>
        <taxon>Dissulfuribacterales</taxon>
        <taxon>Dissulfuribacteraceae</taxon>
        <taxon>Dissulfuribacter</taxon>
    </lineage>
</organism>
<evidence type="ECO:0000313" key="2">
    <source>
        <dbReference type="EMBL" id="OCC14233.1"/>
    </source>
</evidence>